<feature type="domain" description="Catalase core" evidence="2">
    <location>
        <begin position="19"/>
        <end position="85"/>
    </location>
</feature>
<dbReference type="Proteomes" id="UP001216907">
    <property type="component" value="Unassembled WGS sequence"/>
</dbReference>
<protein>
    <submittedName>
        <fullName evidence="3">Catalase</fullName>
        <ecNumber evidence="3">1.11.1.6</ecNumber>
    </submittedName>
</protein>
<keyword evidence="3" id="KW-0560">Oxidoreductase</keyword>
<dbReference type="Pfam" id="PF00199">
    <property type="entry name" value="Catalase"/>
    <property type="match status" value="1"/>
</dbReference>
<dbReference type="SUPFAM" id="SSF56634">
    <property type="entry name" value="Heme-dependent catalase-like"/>
    <property type="match status" value="1"/>
</dbReference>
<feature type="region of interest" description="Disordered" evidence="1">
    <location>
        <begin position="59"/>
        <end position="99"/>
    </location>
</feature>
<keyword evidence="4" id="KW-1185">Reference proteome</keyword>
<evidence type="ECO:0000313" key="3">
    <source>
        <dbReference type="EMBL" id="MDG3005948.1"/>
    </source>
</evidence>
<dbReference type="GO" id="GO:0004096">
    <property type="term" value="F:catalase activity"/>
    <property type="evidence" value="ECO:0007669"/>
    <property type="project" value="UniProtKB-EC"/>
</dbReference>
<name>A0ABT6FED9_9BACT</name>
<dbReference type="InterPro" id="IPR011614">
    <property type="entry name" value="Catalase_core"/>
</dbReference>
<dbReference type="EC" id="1.11.1.6" evidence="3"/>
<reference evidence="3 4" key="1">
    <citation type="submission" date="2023-03" db="EMBL/GenBank/DDBJ databases">
        <title>Paludisphaera mucosa sp. nov. a novel planctomycete from northern fen.</title>
        <authorList>
            <person name="Ivanova A."/>
        </authorList>
    </citation>
    <scope>NUCLEOTIDE SEQUENCE [LARGE SCALE GENOMIC DNA]</scope>
    <source>
        <strain evidence="3 4">Pla2</strain>
    </source>
</reference>
<sequence length="99" mass="10665">MIVIVGRPGDPTNDPSIGWPADREQVDVGLLTLDRVEAEESSAATDIFFDPLVLPKGMAPSDDPVLRVRSPVYSESHARRAGEKKQPSAISPAEVKQGE</sequence>
<dbReference type="RefSeq" id="WP_277862261.1">
    <property type="nucleotide sequence ID" value="NZ_JARRAG010000002.1"/>
</dbReference>
<comment type="caution">
    <text evidence="3">The sequence shown here is derived from an EMBL/GenBank/DDBJ whole genome shotgun (WGS) entry which is preliminary data.</text>
</comment>
<keyword evidence="3" id="KW-0575">Peroxidase</keyword>
<dbReference type="Gene3D" id="2.40.180.10">
    <property type="entry name" value="Catalase core domain"/>
    <property type="match status" value="1"/>
</dbReference>
<organism evidence="3 4">
    <name type="scientific">Paludisphaera mucosa</name>
    <dbReference type="NCBI Taxonomy" id="3030827"/>
    <lineage>
        <taxon>Bacteria</taxon>
        <taxon>Pseudomonadati</taxon>
        <taxon>Planctomycetota</taxon>
        <taxon>Planctomycetia</taxon>
        <taxon>Isosphaerales</taxon>
        <taxon>Isosphaeraceae</taxon>
        <taxon>Paludisphaera</taxon>
    </lineage>
</organism>
<evidence type="ECO:0000313" key="4">
    <source>
        <dbReference type="Proteomes" id="UP001216907"/>
    </source>
</evidence>
<dbReference type="EMBL" id="JARRAG010000002">
    <property type="protein sequence ID" value="MDG3005948.1"/>
    <property type="molecule type" value="Genomic_DNA"/>
</dbReference>
<dbReference type="InterPro" id="IPR020835">
    <property type="entry name" value="Catalase_sf"/>
</dbReference>
<feature type="compositionally biased region" description="Basic and acidic residues" evidence="1">
    <location>
        <begin position="76"/>
        <end position="86"/>
    </location>
</feature>
<proteinExistence type="predicted"/>
<gene>
    <name evidence="3" type="ORF">PZE19_19385</name>
</gene>
<accession>A0ABT6FED9</accession>
<evidence type="ECO:0000259" key="2">
    <source>
        <dbReference type="Pfam" id="PF00199"/>
    </source>
</evidence>
<feature type="region of interest" description="Disordered" evidence="1">
    <location>
        <begin position="1"/>
        <end position="21"/>
    </location>
</feature>
<evidence type="ECO:0000256" key="1">
    <source>
        <dbReference type="SAM" id="MobiDB-lite"/>
    </source>
</evidence>